<keyword evidence="3" id="KW-1185">Reference proteome</keyword>
<keyword evidence="1" id="KW-0812">Transmembrane</keyword>
<evidence type="ECO:0000313" key="2">
    <source>
        <dbReference type="EMBL" id="ARU55705.1"/>
    </source>
</evidence>
<gene>
    <name evidence="2" type="ORF">OLMES_1630</name>
</gene>
<dbReference type="InterPro" id="IPR008407">
    <property type="entry name" value="Brnchd-chn_aa_trnsp_AzlD"/>
</dbReference>
<dbReference type="Proteomes" id="UP000196027">
    <property type="component" value="Chromosome"/>
</dbReference>
<name>A0A1Y0I889_9GAMM</name>
<reference evidence="2 3" key="1">
    <citation type="submission" date="2017-05" db="EMBL/GenBank/DDBJ databases">
        <title>Genomic insights into alkan degradation activity of Oleiphilus messinensis.</title>
        <authorList>
            <person name="Kozyavkin S.A."/>
            <person name="Slesarev A.I."/>
            <person name="Golyshin P.N."/>
            <person name="Korzhenkov A."/>
            <person name="Golyshina O.N."/>
            <person name="Toshchakov S.V."/>
        </authorList>
    </citation>
    <scope>NUCLEOTIDE SEQUENCE [LARGE SCALE GENOMIC DNA]</scope>
    <source>
        <strain evidence="2 3">ME102</strain>
    </source>
</reference>
<accession>A0A1Y0I889</accession>
<sequence length="96" mass="10419">MALVTFLPRFLPIAFAGKVKLPALLLQAFEFIPIAVLTVIITQTVFVHDGEIALSFNNHYLWATLVATGVALVTRSLGFTVGVGLLVFFVLRFIAG</sequence>
<protein>
    <submittedName>
        <fullName evidence="2">Branched-chain amino acid transport</fullName>
    </submittedName>
</protein>
<evidence type="ECO:0000313" key="3">
    <source>
        <dbReference type="Proteomes" id="UP000196027"/>
    </source>
</evidence>
<dbReference type="Pfam" id="PF05437">
    <property type="entry name" value="AzlD"/>
    <property type="match status" value="1"/>
</dbReference>
<organism evidence="2 3">
    <name type="scientific">Oleiphilus messinensis</name>
    <dbReference type="NCBI Taxonomy" id="141451"/>
    <lineage>
        <taxon>Bacteria</taxon>
        <taxon>Pseudomonadati</taxon>
        <taxon>Pseudomonadota</taxon>
        <taxon>Gammaproteobacteria</taxon>
        <taxon>Oceanospirillales</taxon>
        <taxon>Oleiphilaceae</taxon>
        <taxon>Oleiphilus</taxon>
    </lineage>
</organism>
<evidence type="ECO:0000256" key="1">
    <source>
        <dbReference type="SAM" id="Phobius"/>
    </source>
</evidence>
<proteinExistence type="predicted"/>
<keyword evidence="1" id="KW-1133">Transmembrane helix</keyword>
<dbReference type="EMBL" id="CP021425">
    <property type="protein sequence ID" value="ARU55705.1"/>
    <property type="molecule type" value="Genomic_DNA"/>
</dbReference>
<dbReference type="KEGG" id="ome:OLMES_1630"/>
<feature type="transmembrane region" description="Helical" evidence="1">
    <location>
        <begin position="60"/>
        <end position="91"/>
    </location>
</feature>
<feature type="transmembrane region" description="Helical" evidence="1">
    <location>
        <begin position="26"/>
        <end position="48"/>
    </location>
</feature>
<dbReference type="AlphaFoldDB" id="A0A1Y0I889"/>
<keyword evidence="1" id="KW-0472">Membrane</keyword>